<dbReference type="RefSeq" id="XP_031004024.1">
    <property type="nucleotide sequence ID" value="XM_031151432.1"/>
</dbReference>
<dbReference type="AlphaFoldDB" id="A0A8H8R045"/>
<dbReference type="PANTHER" id="PTHR24148">
    <property type="entry name" value="ANKYRIN REPEAT DOMAIN-CONTAINING PROTEIN 39 HOMOLOG-RELATED"/>
    <property type="match status" value="1"/>
</dbReference>
<dbReference type="Pfam" id="PF26639">
    <property type="entry name" value="Het-6_barrel"/>
    <property type="match status" value="1"/>
</dbReference>
<dbReference type="PANTHER" id="PTHR24148:SF73">
    <property type="entry name" value="HET DOMAIN PROTEIN (AFU_ORTHOLOGUE AFUA_8G01020)"/>
    <property type="match status" value="1"/>
</dbReference>
<protein>
    <submittedName>
        <fullName evidence="1">Heterokaryon incompatibility protein 6,OR allele</fullName>
    </submittedName>
</protein>
<dbReference type="InterPro" id="IPR052895">
    <property type="entry name" value="HetReg/Transcr_Mod"/>
</dbReference>
<name>A0A8H8R045_9HELO</name>
<keyword evidence="2" id="KW-1185">Reference proteome</keyword>
<comment type="caution">
    <text evidence="1">The sequence shown here is derived from an EMBL/GenBank/DDBJ whole genome shotgun (WGS) entry which is preliminary data.</text>
</comment>
<accession>A0A8H8R045</accession>
<dbReference type="GeneID" id="41986692"/>
<organism evidence="1 2">
    <name type="scientific">Lachnellula hyalina</name>
    <dbReference type="NCBI Taxonomy" id="1316788"/>
    <lineage>
        <taxon>Eukaryota</taxon>
        <taxon>Fungi</taxon>
        <taxon>Dikarya</taxon>
        <taxon>Ascomycota</taxon>
        <taxon>Pezizomycotina</taxon>
        <taxon>Leotiomycetes</taxon>
        <taxon>Helotiales</taxon>
        <taxon>Lachnaceae</taxon>
        <taxon>Lachnellula</taxon>
    </lineage>
</organism>
<sequence length="371" mass="41483">MHHGIYGYMTQSFSSTIPRDKIYAILGRSGEAKQAIPIDYTGEKDDSQIFTEAAAYILSSNTGLAMLQFTQMNANTLYKPSWVPDFATQSLPSRDLIDCNYGADGGYLAWERLTPDKVFKDSQLHGYRSGSDIRGDNSMFGKVTRVTYGSDAEVSEDMKVLSLDGLIFDKIEFVDPAPDFNGSLVPGLEWIERLEFGSSARVSLVRLRKAATRRQLVVASRDRDPYIDEPGGSDEAFGRTLIADRIPHSNKLYPPFSSHIENFKSYLSKPLSEFLQAPVNIQTYPYSIFAMKAFQRRAFMITDKGYMGLAPSHAQVGDLVCIFRKGDVPFILRPIGEGYHELVGGCFVHGIMDESFAQRAEVEEVKGFHIK</sequence>
<evidence type="ECO:0000313" key="1">
    <source>
        <dbReference type="EMBL" id="TVY25236.1"/>
    </source>
</evidence>
<dbReference type="Proteomes" id="UP000431533">
    <property type="component" value="Unassembled WGS sequence"/>
</dbReference>
<dbReference type="EMBL" id="QGMH01000102">
    <property type="protein sequence ID" value="TVY25236.1"/>
    <property type="molecule type" value="Genomic_DNA"/>
</dbReference>
<gene>
    <name evidence="1" type="primary">het-6_26</name>
    <name evidence="1" type="ORF">LHYA1_G006494</name>
</gene>
<reference evidence="1 2" key="1">
    <citation type="submission" date="2018-05" db="EMBL/GenBank/DDBJ databases">
        <title>Genome sequencing and assembly of the regulated plant pathogen Lachnellula willkommii and related sister species for the development of diagnostic species identification markers.</title>
        <authorList>
            <person name="Giroux E."/>
            <person name="Bilodeau G."/>
        </authorList>
    </citation>
    <scope>NUCLEOTIDE SEQUENCE [LARGE SCALE GENOMIC DNA]</scope>
    <source>
        <strain evidence="1 2">CBS 185.66</strain>
    </source>
</reference>
<evidence type="ECO:0000313" key="2">
    <source>
        <dbReference type="Proteomes" id="UP000431533"/>
    </source>
</evidence>
<proteinExistence type="predicted"/>
<dbReference type="OrthoDB" id="2157530at2759"/>